<organism evidence="2">
    <name type="scientific">Lotus japonicus</name>
    <name type="common">Lotus corniculatus var. japonicus</name>
    <dbReference type="NCBI Taxonomy" id="34305"/>
    <lineage>
        <taxon>Eukaryota</taxon>
        <taxon>Viridiplantae</taxon>
        <taxon>Streptophyta</taxon>
        <taxon>Embryophyta</taxon>
        <taxon>Tracheophyta</taxon>
        <taxon>Spermatophyta</taxon>
        <taxon>Magnoliopsida</taxon>
        <taxon>eudicotyledons</taxon>
        <taxon>Gunneridae</taxon>
        <taxon>Pentapetalae</taxon>
        <taxon>rosids</taxon>
        <taxon>fabids</taxon>
        <taxon>Fabales</taxon>
        <taxon>Fabaceae</taxon>
        <taxon>Papilionoideae</taxon>
        <taxon>50 kb inversion clade</taxon>
        <taxon>NPAAA clade</taxon>
        <taxon>Hologalegina</taxon>
        <taxon>robinioid clade</taxon>
        <taxon>Loteae</taxon>
        <taxon>Lotus</taxon>
    </lineage>
</organism>
<dbReference type="RefSeq" id="XP_057458892.1">
    <property type="nucleotide sequence ID" value="XM_057602909.1"/>
</dbReference>
<protein>
    <submittedName>
        <fullName evidence="2">Uncharacterized protein</fullName>
    </submittedName>
</protein>
<dbReference type="OMA" id="THNEGFN"/>
<dbReference type="PANTHER" id="PTHR33738">
    <property type="entry name" value="EMB|CAB82975.1"/>
    <property type="match status" value="1"/>
</dbReference>
<evidence type="ECO:0000313" key="2">
    <source>
        <dbReference type="EMBL" id="AFK35384.1"/>
    </source>
</evidence>
<evidence type="ECO:0000256" key="1">
    <source>
        <dbReference type="SAM" id="MobiDB-lite"/>
    </source>
</evidence>
<dbReference type="EMBL" id="BT135589">
    <property type="protein sequence ID" value="AFK35384.1"/>
    <property type="molecule type" value="mRNA"/>
</dbReference>
<proteinExistence type="evidence at transcript level"/>
<reference evidence="2" key="1">
    <citation type="submission" date="2012-05" db="EMBL/GenBank/DDBJ databases">
        <authorList>
            <person name="Krishnakumar V."/>
            <person name="Cheung F."/>
            <person name="Xiao Y."/>
            <person name="Chan A."/>
            <person name="Moskal W.A."/>
            <person name="Town C.D."/>
        </authorList>
    </citation>
    <scope>NUCLEOTIDE SEQUENCE</scope>
</reference>
<accession>I3S542</accession>
<dbReference type="KEGG" id="lja:130749534"/>
<dbReference type="PANTHER" id="PTHR33738:SF1">
    <property type="entry name" value="PLANT_T7H20-70 PROTEIN"/>
    <property type="match status" value="1"/>
</dbReference>
<feature type="region of interest" description="Disordered" evidence="1">
    <location>
        <begin position="120"/>
        <end position="140"/>
    </location>
</feature>
<dbReference type="OrthoDB" id="1423981at2759"/>
<dbReference type="GeneID" id="130749534"/>
<feature type="region of interest" description="Disordered" evidence="1">
    <location>
        <begin position="1"/>
        <end position="37"/>
    </location>
</feature>
<dbReference type="AlphaFoldDB" id="I3S542"/>
<sequence length="153" mass="16855">MDEKKQKGTSSSFTAELFGSKESHPSPSSGIFGSIFSPPSPKVLGRESLRSELSVKTANETWSSKIGIQDDVSKGNYGEAQHTENKDMSFIYQHQRIPPCPLSSSIYYGGQDTYYHSQSTQNAGSNTLHKNDVGNDDSGMASRGNWWQGSLYY</sequence>
<name>I3S542_LOTJA</name>
<feature type="compositionally biased region" description="Low complexity" evidence="1">
    <location>
        <begin position="25"/>
        <end position="37"/>
    </location>
</feature>